<protein>
    <submittedName>
        <fullName evidence="8">AcrAB operon repressor</fullName>
    </submittedName>
</protein>
<feature type="region of interest" description="Disordered" evidence="6">
    <location>
        <begin position="1"/>
        <end position="20"/>
    </location>
</feature>
<evidence type="ECO:0000256" key="1">
    <source>
        <dbReference type="ARBA" id="ARBA00022491"/>
    </source>
</evidence>
<dbReference type="PANTHER" id="PTHR30055">
    <property type="entry name" value="HTH-TYPE TRANSCRIPTIONAL REGULATOR RUTR"/>
    <property type="match status" value="1"/>
</dbReference>
<dbReference type="GO" id="GO:0003700">
    <property type="term" value="F:DNA-binding transcription factor activity"/>
    <property type="evidence" value="ECO:0007669"/>
    <property type="project" value="TreeGrafter"/>
</dbReference>
<dbReference type="EMBL" id="CP025189">
    <property type="protein sequence ID" value="AWV24237.1"/>
    <property type="molecule type" value="Genomic_DNA"/>
</dbReference>
<reference evidence="8" key="1">
    <citation type="submission" date="2017-12" db="EMBL/GenBank/DDBJ databases">
        <authorList>
            <person name="Martens C."/>
            <person name="Dahlstrom E."/>
            <person name="Barbian K."/>
            <person name="Sykora L."/>
            <person name="Ricklefs S."/>
            <person name="Bruno D."/>
            <person name="Anzick I."/>
            <person name="Myles I."/>
            <person name="Datta S.K."/>
        </authorList>
    </citation>
    <scope>NUCLEOTIDE SEQUENCE</scope>
    <source>
        <strain evidence="8">AD2</strain>
    </source>
</reference>
<evidence type="ECO:0000256" key="3">
    <source>
        <dbReference type="ARBA" id="ARBA00023125"/>
    </source>
</evidence>
<gene>
    <name evidence="8" type="ORF">RADP37_02884</name>
</gene>
<dbReference type="PROSITE" id="PS01081">
    <property type="entry name" value="HTH_TETR_1"/>
    <property type="match status" value="1"/>
</dbReference>
<dbReference type="PANTHER" id="PTHR30055:SF240">
    <property type="entry name" value="HTH-TYPE TRANSCRIPTIONAL REGULATOR ACRR"/>
    <property type="match status" value="1"/>
</dbReference>
<dbReference type="PRINTS" id="PR00455">
    <property type="entry name" value="HTHTETR"/>
</dbReference>
<feature type="domain" description="HTH tetR-type" evidence="7">
    <location>
        <begin position="23"/>
        <end position="83"/>
    </location>
</feature>
<keyword evidence="4" id="KW-0804">Transcription</keyword>
<evidence type="ECO:0000256" key="2">
    <source>
        <dbReference type="ARBA" id="ARBA00023015"/>
    </source>
</evidence>
<organism evidence="8">
    <name type="scientific">Roseomonas mucosa</name>
    <dbReference type="NCBI Taxonomy" id="207340"/>
    <lineage>
        <taxon>Bacteria</taxon>
        <taxon>Pseudomonadati</taxon>
        <taxon>Pseudomonadota</taxon>
        <taxon>Alphaproteobacteria</taxon>
        <taxon>Acetobacterales</taxon>
        <taxon>Roseomonadaceae</taxon>
        <taxon>Roseomonas</taxon>
    </lineage>
</organism>
<dbReference type="Pfam" id="PF08361">
    <property type="entry name" value="TetR_C_2"/>
    <property type="match status" value="1"/>
</dbReference>
<dbReference type="SUPFAM" id="SSF46689">
    <property type="entry name" value="Homeodomain-like"/>
    <property type="match status" value="1"/>
</dbReference>
<dbReference type="InterPro" id="IPR036271">
    <property type="entry name" value="Tet_transcr_reg_TetR-rel_C_sf"/>
</dbReference>
<dbReference type="GO" id="GO:0000976">
    <property type="term" value="F:transcription cis-regulatory region binding"/>
    <property type="evidence" value="ECO:0007669"/>
    <property type="project" value="TreeGrafter"/>
</dbReference>
<keyword evidence="2" id="KW-0805">Transcription regulation</keyword>
<dbReference type="InterPro" id="IPR001647">
    <property type="entry name" value="HTH_TetR"/>
</dbReference>
<dbReference type="Gene3D" id="1.10.357.10">
    <property type="entry name" value="Tetracycline Repressor, domain 2"/>
    <property type="match status" value="1"/>
</dbReference>
<name>A0A4Y1N208_9PROT</name>
<dbReference type="InterPro" id="IPR050109">
    <property type="entry name" value="HTH-type_TetR-like_transc_reg"/>
</dbReference>
<dbReference type="InterPro" id="IPR023772">
    <property type="entry name" value="DNA-bd_HTH_TetR-type_CS"/>
</dbReference>
<proteinExistence type="predicted"/>
<dbReference type="PROSITE" id="PS50977">
    <property type="entry name" value="HTH_TETR_2"/>
    <property type="match status" value="1"/>
</dbReference>
<sequence length="237" mass="27214">MRDCKHGQRMGGGVARHTKAQAEQTREAILDAAEKVFYERGVARSTLEEVARVAGVTRGAIYWHFRDKLDLFLTLNERAELPHEDLVTRLAENPDLDPLEELDTVMADTKRQFEQDERRRRLLTIFYQRCEYVDEMAPALHRLQKADEDLRAKFRELLHLAALRYPLAPPWTPDTAADALFVQIRGMMQLWLREPEVYRLSEEGLRLARALLASFQGKSLKTDQKPDSPGTLSPSTG</sequence>
<accession>A0A4Y1N208</accession>
<dbReference type="InterPro" id="IPR013572">
    <property type="entry name" value="Tscrpt_reg_MAATS_C"/>
</dbReference>
<evidence type="ECO:0000256" key="4">
    <source>
        <dbReference type="ARBA" id="ARBA00023163"/>
    </source>
</evidence>
<dbReference type="Pfam" id="PF00440">
    <property type="entry name" value="TetR_N"/>
    <property type="match status" value="1"/>
</dbReference>
<evidence type="ECO:0000313" key="8">
    <source>
        <dbReference type="EMBL" id="AWV24237.1"/>
    </source>
</evidence>
<feature type="DNA-binding region" description="H-T-H motif" evidence="5">
    <location>
        <begin position="46"/>
        <end position="65"/>
    </location>
</feature>
<keyword evidence="1" id="KW-0678">Repressor</keyword>
<evidence type="ECO:0000259" key="7">
    <source>
        <dbReference type="PROSITE" id="PS50977"/>
    </source>
</evidence>
<dbReference type="SUPFAM" id="SSF48498">
    <property type="entry name" value="Tetracyclin repressor-like, C-terminal domain"/>
    <property type="match status" value="1"/>
</dbReference>
<dbReference type="InterPro" id="IPR009057">
    <property type="entry name" value="Homeodomain-like_sf"/>
</dbReference>
<keyword evidence="3 5" id="KW-0238">DNA-binding</keyword>
<evidence type="ECO:0000256" key="6">
    <source>
        <dbReference type="SAM" id="MobiDB-lite"/>
    </source>
</evidence>
<evidence type="ECO:0000256" key="5">
    <source>
        <dbReference type="PROSITE-ProRule" id="PRU00335"/>
    </source>
</evidence>
<dbReference type="AlphaFoldDB" id="A0A4Y1N208"/>